<accession>A0ACC2DIL4</accession>
<evidence type="ECO:0000313" key="2">
    <source>
        <dbReference type="Proteomes" id="UP001162992"/>
    </source>
</evidence>
<dbReference type="Proteomes" id="UP001162992">
    <property type="component" value="Chromosome 6"/>
</dbReference>
<dbReference type="EMBL" id="CM055097">
    <property type="protein sequence ID" value="KAJ7554031.1"/>
    <property type="molecule type" value="Genomic_DNA"/>
</dbReference>
<comment type="caution">
    <text evidence="1">The sequence shown here is derived from an EMBL/GenBank/DDBJ whole genome shotgun (WGS) entry which is preliminary data.</text>
</comment>
<sequence>MHYPPRNNQIHIQELPRQPRHEPQPQLALLGPPPRGQPDLGAQKHRNPRESAQTHLVENSYDHSYNQDTTLPSVSSQQYQTDNSCSWKRDEYSTPPENPAQLAIQDGYAIATGPMSNRCFICGETGHSWPTVKLKTNIMQNVQTVFANTASKIALNNLTGSFQHVISHPNLFEFSLEHNANNKNSSKIMSNQLTRREAT</sequence>
<organism evidence="1 2">
    <name type="scientific">Diphasiastrum complanatum</name>
    <name type="common">Issler's clubmoss</name>
    <name type="synonym">Lycopodium complanatum</name>
    <dbReference type="NCBI Taxonomy" id="34168"/>
    <lineage>
        <taxon>Eukaryota</taxon>
        <taxon>Viridiplantae</taxon>
        <taxon>Streptophyta</taxon>
        <taxon>Embryophyta</taxon>
        <taxon>Tracheophyta</taxon>
        <taxon>Lycopodiopsida</taxon>
        <taxon>Lycopodiales</taxon>
        <taxon>Lycopodiaceae</taxon>
        <taxon>Lycopodioideae</taxon>
        <taxon>Diphasiastrum</taxon>
    </lineage>
</organism>
<reference evidence="2" key="1">
    <citation type="journal article" date="2024" name="Proc. Natl. Acad. Sci. U.S.A.">
        <title>Extraordinary preservation of gene collinearity over three hundred million years revealed in homosporous lycophytes.</title>
        <authorList>
            <person name="Li C."/>
            <person name="Wickell D."/>
            <person name="Kuo L.Y."/>
            <person name="Chen X."/>
            <person name="Nie B."/>
            <person name="Liao X."/>
            <person name="Peng D."/>
            <person name="Ji J."/>
            <person name="Jenkins J."/>
            <person name="Williams M."/>
            <person name="Shu S."/>
            <person name="Plott C."/>
            <person name="Barry K."/>
            <person name="Rajasekar S."/>
            <person name="Grimwood J."/>
            <person name="Han X."/>
            <person name="Sun S."/>
            <person name="Hou Z."/>
            <person name="He W."/>
            <person name="Dai G."/>
            <person name="Sun C."/>
            <person name="Schmutz J."/>
            <person name="Leebens-Mack J.H."/>
            <person name="Li F.W."/>
            <person name="Wang L."/>
        </authorList>
    </citation>
    <scope>NUCLEOTIDE SEQUENCE [LARGE SCALE GENOMIC DNA]</scope>
    <source>
        <strain evidence="2">cv. PW_Plant_1</strain>
    </source>
</reference>
<proteinExistence type="predicted"/>
<gene>
    <name evidence="1" type="ORF">O6H91_06G123200</name>
</gene>
<name>A0ACC2DIL4_DIPCM</name>
<keyword evidence="2" id="KW-1185">Reference proteome</keyword>
<protein>
    <submittedName>
        <fullName evidence="1">Uncharacterized protein</fullName>
    </submittedName>
</protein>
<evidence type="ECO:0000313" key="1">
    <source>
        <dbReference type="EMBL" id="KAJ7554031.1"/>
    </source>
</evidence>